<dbReference type="EC" id="1.-.-.-" evidence="8"/>
<feature type="domain" description="Acyl-CoA dehydrogenase/oxidase N-terminal" evidence="7">
    <location>
        <begin position="6"/>
        <end position="92"/>
    </location>
</feature>
<evidence type="ECO:0000313" key="9">
    <source>
        <dbReference type="Proteomes" id="UP001596074"/>
    </source>
</evidence>
<proteinExistence type="inferred from homology"/>
<organism evidence="8 9">
    <name type="scientific">Actinomadura rugatobispora</name>
    <dbReference type="NCBI Taxonomy" id="1994"/>
    <lineage>
        <taxon>Bacteria</taxon>
        <taxon>Bacillati</taxon>
        <taxon>Actinomycetota</taxon>
        <taxon>Actinomycetes</taxon>
        <taxon>Streptosporangiales</taxon>
        <taxon>Thermomonosporaceae</taxon>
        <taxon>Actinomadura</taxon>
    </lineage>
</organism>
<dbReference type="InterPro" id="IPR036250">
    <property type="entry name" value="AcylCo_DH-like_C"/>
</dbReference>
<dbReference type="InterPro" id="IPR009075">
    <property type="entry name" value="AcylCo_DH/oxidase_C"/>
</dbReference>
<evidence type="ECO:0000256" key="1">
    <source>
        <dbReference type="ARBA" id="ARBA00001974"/>
    </source>
</evidence>
<keyword evidence="4" id="KW-0274">FAD</keyword>
<evidence type="ECO:0000256" key="2">
    <source>
        <dbReference type="ARBA" id="ARBA00009347"/>
    </source>
</evidence>
<dbReference type="SUPFAM" id="SSF56645">
    <property type="entry name" value="Acyl-CoA dehydrogenase NM domain-like"/>
    <property type="match status" value="1"/>
</dbReference>
<reference evidence="9" key="1">
    <citation type="journal article" date="2019" name="Int. J. Syst. Evol. Microbiol.">
        <title>The Global Catalogue of Microorganisms (GCM) 10K type strain sequencing project: providing services to taxonomists for standard genome sequencing and annotation.</title>
        <authorList>
            <consortium name="The Broad Institute Genomics Platform"/>
            <consortium name="The Broad Institute Genome Sequencing Center for Infectious Disease"/>
            <person name="Wu L."/>
            <person name="Ma J."/>
        </authorList>
    </citation>
    <scope>NUCLEOTIDE SEQUENCE [LARGE SCALE GENOMIC DNA]</scope>
    <source>
        <strain evidence="9">KCTC 42087</strain>
    </source>
</reference>
<evidence type="ECO:0000259" key="7">
    <source>
        <dbReference type="Pfam" id="PF02771"/>
    </source>
</evidence>
<dbReference type="PANTHER" id="PTHR43884">
    <property type="entry name" value="ACYL-COA DEHYDROGENASE"/>
    <property type="match status" value="1"/>
</dbReference>
<evidence type="ECO:0000259" key="6">
    <source>
        <dbReference type="Pfam" id="PF00441"/>
    </source>
</evidence>
<dbReference type="Gene3D" id="1.10.540.10">
    <property type="entry name" value="Acyl-CoA dehydrogenase/oxidase, N-terminal domain"/>
    <property type="match status" value="1"/>
</dbReference>
<dbReference type="EMBL" id="JBHSON010000205">
    <property type="protein sequence ID" value="MFC5754927.1"/>
    <property type="molecule type" value="Genomic_DNA"/>
</dbReference>
<evidence type="ECO:0000256" key="5">
    <source>
        <dbReference type="ARBA" id="ARBA00023002"/>
    </source>
</evidence>
<dbReference type="GO" id="GO:0016491">
    <property type="term" value="F:oxidoreductase activity"/>
    <property type="evidence" value="ECO:0007669"/>
    <property type="project" value="UniProtKB-KW"/>
</dbReference>
<dbReference type="Gene3D" id="1.20.140.10">
    <property type="entry name" value="Butyryl-CoA Dehydrogenase, subunit A, domain 3"/>
    <property type="match status" value="1"/>
</dbReference>
<dbReference type="Pfam" id="PF02771">
    <property type="entry name" value="Acyl-CoA_dh_N"/>
    <property type="match status" value="1"/>
</dbReference>
<comment type="cofactor">
    <cofactor evidence="1">
        <name>FAD</name>
        <dbReference type="ChEBI" id="CHEBI:57692"/>
    </cofactor>
</comment>
<comment type="caution">
    <text evidence="8">The sequence shown here is derived from an EMBL/GenBank/DDBJ whole genome shotgun (WGS) entry which is preliminary data.</text>
</comment>
<dbReference type="InterPro" id="IPR037069">
    <property type="entry name" value="AcylCoA_DH/ox_N_sf"/>
</dbReference>
<dbReference type="RefSeq" id="WP_378293493.1">
    <property type="nucleotide sequence ID" value="NZ_JBHSON010000205.1"/>
</dbReference>
<dbReference type="InterPro" id="IPR013786">
    <property type="entry name" value="AcylCoA_DH/ox_N"/>
</dbReference>
<dbReference type="InterPro" id="IPR009100">
    <property type="entry name" value="AcylCoA_DH/oxidase_NM_dom_sf"/>
</dbReference>
<evidence type="ECO:0000256" key="4">
    <source>
        <dbReference type="ARBA" id="ARBA00022827"/>
    </source>
</evidence>
<feature type="domain" description="Acyl-CoA dehydrogenase/oxidase C-terminal" evidence="6">
    <location>
        <begin position="196"/>
        <end position="324"/>
    </location>
</feature>
<dbReference type="Proteomes" id="UP001596074">
    <property type="component" value="Unassembled WGS sequence"/>
</dbReference>
<accession>A0ABW1AK88</accession>
<comment type="similarity">
    <text evidence="2">Belongs to the acyl-CoA dehydrogenase family.</text>
</comment>
<keyword evidence="5 8" id="KW-0560">Oxidoreductase</keyword>
<sequence>MDLDFSDEQEALRVTLREFFEKESPPEVVRAAEPLGFDAALWRKAVEMGLGAIAVPEDRGGGGAGWVELAIAAECLGRSLAPVPLIEAAVANLVLASVPGGADLDPLVSRAVGGEALATLALHPVTGDVARLVPAGAVADLVVVLRGDELLAVPVTGGPAEPVPNLGAMPIADRRVDEAGAVVLAKGPEATAVHDRAVHHWRMLTGAALVGIASRALELGIAYVLERRAFGVLIGGFQTIQHRLADSTTALEGARLLAYKAAWALDEGLPKAAELAAMSLLFASETAFKTASDSLHFHGGYGYTLEYDVQLYFRRAKAWPLLAGDPRAVYAQLPRRLFDPTEG</sequence>
<keyword evidence="3" id="KW-0285">Flavoprotein</keyword>
<name>A0ABW1AK88_9ACTN</name>
<gene>
    <name evidence="8" type="ORF">ACFPZN_55735</name>
</gene>
<keyword evidence="9" id="KW-1185">Reference proteome</keyword>
<evidence type="ECO:0000256" key="3">
    <source>
        <dbReference type="ARBA" id="ARBA00022630"/>
    </source>
</evidence>
<protein>
    <submittedName>
        <fullName evidence="8">Acyl-CoA dehydrogenase family protein</fullName>
        <ecNumber evidence="8">1.-.-.-</ecNumber>
    </submittedName>
</protein>
<evidence type="ECO:0000313" key="8">
    <source>
        <dbReference type="EMBL" id="MFC5754927.1"/>
    </source>
</evidence>
<dbReference type="SUPFAM" id="SSF47203">
    <property type="entry name" value="Acyl-CoA dehydrogenase C-terminal domain-like"/>
    <property type="match status" value="1"/>
</dbReference>
<dbReference type="PANTHER" id="PTHR43884:SF20">
    <property type="entry name" value="ACYL-COA DEHYDROGENASE FADE28"/>
    <property type="match status" value="1"/>
</dbReference>
<dbReference type="Pfam" id="PF00441">
    <property type="entry name" value="Acyl-CoA_dh_1"/>
    <property type="match status" value="1"/>
</dbReference>